<dbReference type="Pfam" id="PF10634">
    <property type="entry name" value="Iron_transport"/>
    <property type="match status" value="1"/>
</dbReference>
<dbReference type="InterPro" id="IPR018470">
    <property type="entry name" value="Metal-bd_Tp34-typ"/>
</dbReference>
<evidence type="ECO:0000256" key="1">
    <source>
        <dbReference type="ARBA" id="ARBA00010013"/>
    </source>
</evidence>
<organism evidence="3 4">
    <name type="scientific">Skermanella cutis</name>
    <dbReference type="NCBI Taxonomy" id="2775420"/>
    <lineage>
        <taxon>Bacteria</taxon>
        <taxon>Pseudomonadati</taxon>
        <taxon>Pseudomonadota</taxon>
        <taxon>Alphaproteobacteria</taxon>
        <taxon>Rhodospirillales</taxon>
        <taxon>Azospirillaceae</taxon>
        <taxon>Skermanella</taxon>
    </lineage>
</organism>
<dbReference type="EMBL" id="CP067420">
    <property type="protein sequence ID" value="QQP91761.1"/>
    <property type="molecule type" value="Genomic_DNA"/>
</dbReference>
<accession>A0ABX7BBJ9</accession>
<evidence type="ECO:0000256" key="2">
    <source>
        <dbReference type="ARBA" id="ARBA00022729"/>
    </source>
</evidence>
<comment type="similarity">
    <text evidence="1">Belongs to the UPF0423 family.</text>
</comment>
<keyword evidence="2" id="KW-0732">Signal</keyword>
<keyword evidence="4" id="KW-1185">Reference proteome</keyword>
<evidence type="ECO:0000313" key="4">
    <source>
        <dbReference type="Proteomes" id="UP000595197"/>
    </source>
</evidence>
<sequence length="183" mass="20418">MTANPHRERPSDEANSKQLAIARREGAAYQEGLRVMATEVADTGGTQQAGDYIVGFAQERAEGMYHLRGEGKLEWMEPEDENCHLEVSVSDAGDGRFIPYLTIYATLTKDSGEVVGPTRMPFVWHPGLYHYGANLKVPGDGTYDLAVKIEPPDFMRHDEVNGKRYAETVEVSFPRVRITTGRE</sequence>
<gene>
    <name evidence="3" type="ORF">IGS68_11390</name>
</gene>
<name>A0ABX7BBJ9_9PROT</name>
<dbReference type="Proteomes" id="UP000595197">
    <property type="component" value="Chromosome"/>
</dbReference>
<proteinExistence type="inferred from homology"/>
<dbReference type="Gene3D" id="2.60.40.2480">
    <property type="entry name" value="Periplasmic metal-binding protein Tp34-type"/>
    <property type="match status" value="1"/>
</dbReference>
<dbReference type="InterPro" id="IPR038482">
    <property type="entry name" value="Tp34-type_sf"/>
</dbReference>
<reference evidence="3" key="1">
    <citation type="submission" date="2021-02" db="EMBL/GenBank/DDBJ databases">
        <title>Skermanella TT6 skin isolate.</title>
        <authorList>
            <person name="Lee K."/>
            <person name="Ganzorig M."/>
        </authorList>
    </citation>
    <scope>NUCLEOTIDE SEQUENCE</scope>
    <source>
        <strain evidence="3">TT6</strain>
    </source>
</reference>
<dbReference type="RefSeq" id="WP_201080013.1">
    <property type="nucleotide sequence ID" value="NZ_CP067420.1"/>
</dbReference>
<evidence type="ECO:0000313" key="3">
    <source>
        <dbReference type="EMBL" id="QQP91761.1"/>
    </source>
</evidence>
<protein>
    <submittedName>
        <fullName evidence="3">Iron transporter</fullName>
    </submittedName>
</protein>